<proteinExistence type="predicted"/>
<gene>
    <name evidence="1" type="ordered locus">RB2501_12122</name>
</gene>
<sequence length="66" mass="7575">MIKELTGLSGLRLRLAFADVNFSCKAGNQKLFFASRHPAFVAKSNIHKQHYYYDSQKPFTPDISLR</sequence>
<name>A4CN31_ROBBH</name>
<dbReference type="AlphaFoldDB" id="A4CN31"/>
<evidence type="ECO:0000313" key="2">
    <source>
        <dbReference type="Proteomes" id="UP000009049"/>
    </source>
</evidence>
<evidence type="ECO:0000313" key="1">
    <source>
        <dbReference type="EMBL" id="EAR15073.1"/>
    </source>
</evidence>
<dbReference type="HOGENOM" id="CLU_2828481_0_0_10"/>
<keyword evidence="2" id="KW-1185">Reference proteome</keyword>
<dbReference type="KEGG" id="rbi:RB2501_12122"/>
<dbReference type="EMBL" id="CP001712">
    <property type="protein sequence ID" value="EAR15073.1"/>
    <property type="molecule type" value="Genomic_DNA"/>
</dbReference>
<organism evidence="1 2">
    <name type="scientific">Robiginitalea biformata (strain ATCC BAA-864 / DSM 15991 / KCTC 12146 / HTCC2501)</name>
    <dbReference type="NCBI Taxonomy" id="313596"/>
    <lineage>
        <taxon>Bacteria</taxon>
        <taxon>Pseudomonadati</taxon>
        <taxon>Bacteroidota</taxon>
        <taxon>Flavobacteriia</taxon>
        <taxon>Flavobacteriales</taxon>
        <taxon>Flavobacteriaceae</taxon>
        <taxon>Robiginitalea</taxon>
    </lineage>
</organism>
<dbReference type="Proteomes" id="UP000009049">
    <property type="component" value="Chromosome"/>
</dbReference>
<reference evidence="1 2" key="1">
    <citation type="journal article" date="2009" name="J. Bacteriol.">
        <title>Complete genome sequence of Robiginitalea biformata HTCC2501.</title>
        <authorList>
            <person name="Oh H.M."/>
            <person name="Giovannoni S.J."/>
            <person name="Lee K."/>
            <person name="Ferriera S."/>
            <person name="Johnson J."/>
            <person name="Cho J.C."/>
        </authorList>
    </citation>
    <scope>NUCLEOTIDE SEQUENCE [LARGE SCALE GENOMIC DNA]</scope>
    <source>
        <strain evidence="2">ATCC BAA-864 / HTCC2501 / KCTC 12146</strain>
    </source>
</reference>
<protein>
    <submittedName>
        <fullName evidence="1">Uncharacterized protein</fullName>
    </submittedName>
</protein>
<dbReference type="STRING" id="313596.RB2501_12122"/>
<accession>A4CN31</accession>